<feature type="region of interest" description="Disordered" evidence="1">
    <location>
        <begin position="107"/>
        <end position="153"/>
    </location>
</feature>
<reference evidence="3 4" key="1">
    <citation type="submission" date="2024-06" db="EMBL/GenBank/DDBJ databases">
        <title>The Natural Products Discovery Center: Release of the First 8490 Sequenced Strains for Exploring Actinobacteria Biosynthetic Diversity.</title>
        <authorList>
            <person name="Kalkreuter E."/>
            <person name="Kautsar S.A."/>
            <person name="Yang D."/>
            <person name="Bader C.D."/>
            <person name="Teijaro C.N."/>
            <person name="Fluegel L."/>
            <person name="Davis C.M."/>
            <person name="Simpson J.R."/>
            <person name="Lauterbach L."/>
            <person name="Steele A.D."/>
            <person name="Gui C."/>
            <person name="Meng S."/>
            <person name="Li G."/>
            <person name="Viehrig K."/>
            <person name="Ye F."/>
            <person name="Su P."/>
            <person name="Kiefer A.F."/>
            <person name="Nichols A."/>
            <person name="Cepeda A.J."/>
            <person name="Yan W."/>
            <person name="Fan B."/>
            <person name="Jiang Y."/>
            <person name="Adhikari A."/>
            <person name="Zheng C.-J."/>
            <person name="Schuster L."/>
            <person name="Cowan T.M."/>
            <person name="Smanski M.J."/>
            <person name="Chevrette M.G."/>
            <person name="De Carvalho L.P.S."/>
            <person name="Shen B."/>
        </authorList>
    </citation>
    <scope>NUCLEOTIDE SEQUENCE [LARGE SCALE GENOMIC DNA]</scope>
    <source>
        <strain evidence="3 4">NPDC033039</strain>
    </source>
</reference>
<keyword evidence="2" id="KW-0472">Membrane</keyword>
<sequence length="472" mass="49790">MSVRKLDWSPLDRSSDPVRNADPDRIQSSQKRYEFIADTIDDAVAKLEKVVTSGSDGLVGKYVEGLKDDAKSIKESLEKAGVRYRDVASEIKKYEPDLDHALKETAAARTDAEEAKGDQTKAKGMPDAKKDDDGEISADEKAKGDAKDKATKGADDKMAAAKKRLDDAVNALDVAGKRFGDAVNCKKYDDGLTDSTKDKIDAVLAKIGEIFGWIGLVLGVLAILIPGVNLLVFAGIAAGVVSLVASSVLYAHGKGSILDVVMGAVGLGLAGLGGIASLVTKSISNTAKITTLGKWGFRPIAGGGKNIEMVPLGPGGRALGGGPGRIPNFSRPFGPGNNFFNPNNAAGNWRNLSEWFNNPASDWLLKKGGFPTPDKGFWGSFGTQFKDVGKFWGNLGKNPITFGKDFGSTIAGIQGARDLANIVNAAGLGNINKLWYVWGGVNGAFGLGAMIYTGGRNMQWIPDVNLPDNAAT</sequence>
<comment type="caution">
    <text evidence="3">The sequence shown here is derived from an EMBL/GenBank/DDBJ whole genome shotgun (WGS) entry which is preliminary data.</text>
</comment>
<feature type="compositionally biased region" description="Basic and acidic residues" evidence="1">
    <location>
        <begin position="13"/>
        <end position="26"/>
    </location>
</feature>
<feature type="region of interest" description="Disordered" evidence="1">
    <location>
        <begin position="1"/>
        <end position="26"/>
    </location>
</feature>
<protein>
    <submittedName>
        <fullName evidence="3">Uncharacterized protein</fullName>
    </submittedName>
</protein>
<keyword evidence="4" id="KW-1185">Reference proteome</keyword>
<feature type="transmembrane region" description="Helical" evidence="2">
    <location>
        <begin position="231"/>
        <end position="250"/>
    </location>
</feature>
<evidence type="ECO:0000313" key="3">
    <source>
        <dbReference type="EMBL" id="MEU3708574.1"/>
    </source>
</evidence>
<gene>
    <name evidence="3" type="ORF">AB0E61_00560</name>
</gene>
<feature type="compositionally biased region" description="Basic and acidic residues" evidence="1">
    <location>
        <begin position="110"/>
        <end position="153"/>
    </location>
</feature>
<accession>A0ABV2YSQ5</accession>
<keyword evidence="2" id="KW-1133">Transmembrane helix</keyword>
<evidence type="ECO:0000256" key="1">
    <source>
        <dbReference type="SAM" id="MobiDB-lite"/>
    </source>
</evidence>
<feature type="transmembrane region" description="Helical" evidence="2">
    <location>
        <begin position="203"/>
        <end position="225"/>
    </location>
</feature>
<feature type="transmembrane region" description="Helical" evidence="2">
    <location>
        <begin position="257"/>
        <end position="279"/>
    </location>
</feature>
<dbReference type="RefSeq" id="WP_030282413.1">
    <property type="nucleotide sequence ID" value="NZ_JBEZVI010000001.1"/>
</dbReference>
<proteinExistence type="predicted"/>
<dbReference type="EMBL" id="JBEZVI010000001">
    <property type="protein sequence ID" value="MEU3708574.1"/>
    <property type="molecule type" value="Genomic_DNA"/>
</dbReference>
<dbReference type="Proteomes" id="UP001550853">
    <property type="component" value="Unassembled WGS sequence"/>
</dbReference>
<evidence type="ECO:0000256" key="2">
    <source>
        <dbReference type="SAM" id="Phobius"/>
    </source>
</evidence>
<organism evidence="3 4">
    <name type="scientific">Streptomyces catenulae</name>
    <dbReference type="NCBI Taxonomy" id="66875"/>
    <lineage>
        <taxon>Bacteria</taxon>
        <taxon>Bacillati</taxon>
        <taxon>Actinomycetota</taxon>
        <taxon>Actinomycetes</taxon>
        <taxon>Kitasatosporales</taxon>
        <taxon>Streptomycetaceae</taxon>
        <taxon>Streptomyces</taxon>
    </lineage>
</organism>
<evidence type="ECO:0000313" key="4">
    <source>
        <dbReference type="Proteomes" id="UP001550853"/>
    </source>
</evidence>
<keyword evidence="2" id="KW-0812">Transmembrane</keyword>
<name>A0ABV2YSQ5_9ACTN</name>